<evidence type="ECO:0000256" key="1">
    <source>
        <dbReference type="SAM" id="Coils"/>
    </source>
</evidence>
<dbReference type="SUPFAM" id="SSF52047">
    <property type="entry name" value="RNI-like"/>
    <property type="match status" value="1"/>
</dbReference>
<feature type="compositionally biased region" description="Polar residues" evidence="2">
    <location>
        <begin position="442"/>
        <end position="465"/>
    </location>
</feature>
<dbReference type="PANTHER" id="PTHR24110">
    <property type="entry name" value="CENTROSOMAL PROTEIN OF 78 KDA"/>
    <property type="match status" value="1"/>
</dbReference>
<comment type="caution">
    <text evidence="3">The sequence shown here is derived from an EMBL/GenBank/DDBJ whole genome shotgun (WGS) entry which is preliminary data.</text>
</comment>
<proteinExistence type="predicted"/>
<dbReference type="AlphaFoldDB" id="A0AAD9P8I0"/>
<dbReference type="GO" id="GO:0005813">
    <property type="term" value="C:centrosome"/>
    <property type="evidence" value="ECO:0007669"/>
    <property type="project" value="TreeGrafter"/>
</dbReference>
<feature type="compositionally biased region" description="Low complexity" evidence="2">
    <location>
        <begin position="216"/>
        <end position="227"/>
    </location>
</feature>
<feature type="compositionally biased region" description="Polar residues" evidence="2">
    <location>
        <begin position="485"/>
        <end position="494"/>
    </location>
</feature>
<accession>A0AAD9P8I0</accession>
<dbReference type="EMBL" id="JAODUO010000092">
    <property type="protein sequence ID" value="KAK2189947.1"/>
    <property type="molecule type" value="Genomic_DNA"/>
</dbReference>
<dbReference type="InterPro" id="IPR032675">
    <property type="entry name" value="LRR_dom_sf"/>
</dbReference>
<feature type="region of interest" description="Disordered" evidence="2">
    <location>
        <begin position="485"/>
        <end position="609"/>
    </location>
</feature>
<feature type="coiled-coil region" evidence="1">
    <location>
        <begin position="262"/>
        <end position="292"/>
    </location>
</feature>
<gene>
    <name evidence="3" type="ORF">NP493_92g00043</name>
</gene>
<feature type="region of interest" description="Disordered" evidence="2">
    <location>
        <begin position="156"/>
        <end position="181"/>
    </location>
</feature>
<feature type="compositionally biased region" description="Basic and acidic residues" evidence="2">
    <location>
        <begin position="535"/>
        <end position="545"/>
    </location>
</feature>
<evidence type="ECO:0000256" key="2">
    <source>
        <dbReference type="SAM" id="MobiDB-lite"/>
    </source>
</evidence>
<feature type="region of interest" description="Disordered" evidence="2">
    <location>
        <begin position="376"/>
        <end position="469"/>
    </location>
</feature>
<dbReference type="PANTHER" id="PTHR24110:SF3">
    <property type="entry name" value="CENTROSOMAL PROTEIN OF 78 KDA"/>
    <property type="match status" value="1"/>
</dbReference>
<keyword evidence="4" id="KW-1185">Reference proteome</keyword>
<dbReference type="GO" id="GO:0044782">
    <property type="term" value="P:cilium organization"/>
    <property type="evidence" value="ECO:0007669"/>
    <property type="project" value="TreeGrafter"/>
</dbReference>
<dbReference type="GO" id="GO:0036064">
    <property type="term" value="C:ciliary basal body"/>
    <property type="evidence" value="ECO:0007669"/>
    <property type="project" value="TreeGrafter"/>
</dbReference>
<reference evidence="3" key="1">
    <citation type="journal article" date="2023" name="Mol. Biol. Evol.">
        <title>Third-Generation Sequencing Reveals the Adaptive Role of the Epigenome in Three Deep-Sea Polychaetes.</title>
        <authorList>
            <person name="Perez M."/>
            <person name="Aroh O."/>
            <person name="Sun Y."/>
            <person name="Lan Y."/>
            <person name="Juniper S.K."/>
            <person name="Young C.R."/>
            <person name="Angers B."/>
            <person name="Qian P.Y."/>
        </authorList>
    </citation>
    <scope>NUCLEOTIDE SEQUENCE</scope>
    <source>
        <strain evidence="3">R07B-5</strain>
    </source>
</reference>
<feature type="compositionally biased region" description="Polar residues" evidence="2">
    <location>
        <begin position="419"/>
        <end position="433"/>
    </location>
</feature>
<feature type="region of interest" description="Disordered" evidence="2">
    <location>
        <begin position="213"/>
        <end position="253"/>
    </location>
</feature>
<feature type="compositionally biased region" description="Low complexity" evidence="2">
    <location>
        <begin position="388"/>
        <end position="400"/>
    </location>
</feature>
<evidence type="ECO:0000313" key="3">
    <source>
        <dbReference type="EMBL" id="KAK2189947.1"/>
    </source>
</evidence>
<dbReference type="SMART" id="SM00368">
    <property type="entry name" value="LRR_RI"/>
    <property type="match status" value="2"/>
</dbReference>
<keyword evidence="1" id="KW-0175">Coiled coil</keyword>
<sequence>MKRHNEAWQDSLRYRRPDLDRMSGVRRITINSNPMIGDQGAARLAEALKDDLWLKALDLQQSGLTNKGANALLDVLKYNTTIVVLDVRQNPMIDAEILRSIMEQVVINSNGQDSQYKWIKAPPLQDGANKTKQRRRRTKTLQCSFGKKTTIKISASVGRRRSRSMGAAVSQPPLGAGVVKPGPGMPWRTAMRAARFRGYPPENIPPHSGMYELGSEEGSGTTSPETTVRIECSPRPSRRLSPGQPRTRTRKNLSDSEIMTEFRSMKEVKVELEQLRRRLREETTARSKAEERMIEVTLENSRLKKCLDDYRARGSLLDDDSVLESIEVSFQQFHAFLDMLRDAGLGQLINLAGIDQSKMPFPRAATSAPFAYLPPNGQPAPKAATSLSSQPPVISIQSPVLPSVDEQDREQRLRENKPQDFQSELAQARTAANGSYIPPSVFPQNFQNGRDPTMQHPMTTSTSSDMGRPKATKFDELYQQCLNETEGVLSQTRQEIGLTGPPAKLPPPPTGPEGDAPPTGPPPTLPKPANGWQVQHDDAHSDNQSERSQQQQRSHASSQHSLRSQHSSQPTVSQRSGGRSRRSEKSKSTPGEGDGHYSETFEKSVSEISEQLEIEELAAVSMRSDKTANSDNDTF</sequence>
<dbReference type="PRINTS" id="PR02062">
    <property type="entry name" value="CENTROSOME78"/>
</dbReference>
<evidence type="ECO:0008006" key="5">
    <source>
        <dbReference type="Google" id="ProtNLM"/>
    </source>
</evidence>
<feature type="compositionally biased region" description="Basic and acidic residues" evidence="2">
    <location>
        <begin position="409"/>
        <end position="418"/>
    </location>
</feature>
<name>A0AAD9P8I0_RIDPI</name>
<evidence type="ECO:0000313" key="4">
    <source>
        <dbReference type="Proteomes" id="UP001209878"/>
    </source>
</evidence>
<dbReference type="FunFam" id="3.80.10.10:FF:000948">
    <property type="entry name" value="Centrosomal protein 78"/>
    <property type="match status" value="1"/>
</dbReference>
<dbReference type="InterPro" id="IPR026212">
    <property type="entry name" value="Cep78"/>
</dbReference>
<organism evidence="3 4">
    <name type="scientific">Ridgeia piscesae</name>
    <name type="common">Tubeworm</name>
    <dbReference type="NCBI Taxonomy" id="27915"/>
    <lineage>
        <taxon>Eukaryota</taxon>
        <taxon>Metazoa</taxon>
        <taxon>Spiralia</taxon>
        <taxon>Lophotrochozoa</taxon>
        <taxon>Annelida</taxon>
        <taxon>Polychaeta</taxon>
        <taxon>Sedentaria</taxon>
        <taxon>Canalipalpata</taxon>
        <taxon>Sabellida</taxon>
        <taxon>Siboglinidae</taxon>
        <taxon>Ridgeia</taxon>
    </lineage>
</organism>
<protein>
    <recommendedName>
        <fullName evidence="5">Centrosomal protein of 78 kDa</fullName>
    </recommendedName>
</protein>
<dbReference type="Proteomes" id="UP001209878">
    <property type="component" value="Unassembled WGS sequence"/>
</dbReference>
<dbReference type="Gene3D" id="3.80.10.10">
    <property type="entry name" value="Ribonuclease Inhibitor"/>
    <property type="match status" value="1"/>
</dbReference>
<feature type="compositionally biased region" description="Basic and acidic residues" evidence="2">
    <location>
        <begin position="581"/>
        <end position="605"/>
    </location>
</feature>
<feature type="compositionally biased region" description="Low complexity" evidence="2">
    <location>
        <begin position="546"/>
        <end position="577"/>
    </location>
</feature>